<evidence type="ECO:0000256" key="6">
    <source>
        <dbReference type="ARBA" id="ARBA00023136"/>
    </source>
</evidence>
<feature type="transmembrane region" description="Helical" evidence="7">
    <location>
        <begin position="95"/>
        <end position="117"/>
    </location>
</feature>
<dbReference type="PANTHER" id="PTHR43549:SF3">
    <property type="entry name" value="MULTIDRUG RESISTANCE PROTEIN YPNP-RELATED"/>
    <property type="match status" value="1"/>
</dbReference>
<feature type="transmembrane region" description="Helical" evidence="7">
    <location>
        <begin position="201"/>
        <end position="221"/>
    </location>
</feature>
<dbReference type="InterPro" id="IPR052031">
    <property type="entry name" value="Membrane_Transporter-Flippase"/>
</dbReference>
<keyword evidence="4 7" id="KW-0812">Transmembrane</keyword>
<dbReference type="GO" id="GO:0042910">
    <property type="term" value="F:xenobiotic transmembrane transporter activity"/>
    <property type="evidence" value="ECO:0007669"/>
    <property type="project" value="InterPro"/>
</dbReference>
<dbReference type="InterPro" id="IPR048279">
    <property type="entry name" value="MdtK-like"/>
</dbReference>
<dbReference type="RefSeq" id="WP_073326194.1">
    <property type="nucleotide sequence ID" value="NZ_FQYO01000001.1"/>
</dbReference>
<evidence type="ECO:0000256" key="1">
    <source>
        <dbReference type="ARBA" id="ARBA00004429"/>
    </source>
</evidence>
<dbReference type="STRING" id="1447782.SAMN05444417_0473"/>
<dbReference type="Proteomes" id="UP000184292">
    <property type="component" value="Unassembled WGS sequence"/>
</dbReference>
<dbReference type="GO" id="GO:0015297">
    <property type="term" value="F:antiporter activity"/>
    <property type="evidence" value="ECO:0007669"/>
    <property type="project" value="InterPro"/>
</dbReference>
<organism evidence="8 9">
    <name type="scientific">Wenxinia saemankumensis</name>
    <dbReference type="NCBI Taxonomy" id="1447782"/>
    <lineage>
        <taxon>Bacteria</taxon>
        <taxon>Pseudomonadati</taxon>
        <taxon>Pseudomonadota</taxon>
        <taxon>Alphaproteobacteria</taxon>
        <taxon>Rhodobacterales</taxon>
        <taxon>Roseobacteraceae</taxon>
        <taxon>Wenxinia</taxon>
    </lineage>
</organism>
<evidence type="ECO:0000256" key="7">
    <source>
        <dbReference type="SAM" id="Phobius"/>
    </source>
</evidence>
<dbReference type="GO" id="GO:0005886">
    <property type="term" value="C:plasma membrane"/>
    <property type="evidence" value="ECO:0007669"/>
    <property type="project" value="UniProtKB-SubCell"/>
</dbReference>
<keyword evidence="3" id="KW-1003">Cell membrane</keyword>
<feature type="transmembrane region" description="Helical" evidence="7">
    <location>
        <begin position="288"/>
        <end position="308"/>
    </location>
</feature>
<dbReference type="Pfam" id="PF01554">
    <property type="entry name" value="MatE"/>
    <property type="match status" value="2"/>
</dbReference>
<dbReference type="EMBL" id="FQYO01000001">
    <property type="protein sequence ID" value="SHI36769.1"/>
    <property type="molecule type" value="Genomic_DNA"/>
</dbReference>
<evidence type="ECO:0000256" key="3">
    <source>
        <dbReference type="ARBA" id="ARBA00022475"/>
    </source>
</evidence>
<keyword evidence="6 7" id="KW-0472">Membrane</keyword>
<reference evidence="8 9" key="1">
    <citation type="submission" date="2016-11" db="EMBL/GenBank/DDBJ databases">
        <authorList>
            <person name="Jaros S."/>
            <person name="Januszkiewicz K."/>
            <person name="Wedrychowicz H."/>
        </authorList>
    </citation>
    <scope>NUCLEOTIDE SEQUENCE [LARGE SCALE GENOMIC DNA]</scope>
    <source>
        <strain evidence="8 9">DSM 100565</strain>
    </source>
</reference>
<dbReference type="PANTHER" id="PTHR43549">
    <property type="entry name" value="MULTIDRUG RESISTANCE PROTEIN YPNP-RELATED"/>
    <property type="match status" value="1"/>
</dbReference>
<protein>
    <submittedName>
        <fullName evidence="8">Putative efflux protein, MATE family</fullName>
    </submittedName>
</protein>
<evidence type="ECO:0000256" key="2">
    <source>
        <dbReference type="ARBA" id="ARBA00022448"/>
    </source>
</evidence>
<keyword evidence="5 7" id="KW-1133">Transmembrane helix</keyword>
<name>A0A1M6AJT6_9RHOB</name>
<accession>A0A1M6AJT6</accession>
<feature type="transmembrane region" description="Helical" evidence="7">
    <location>
        <begin position="242"/>
        <end position="268"/>
    </location>
</feature>
<proteinExistence type="predicted"/>
<dbReference type="AlphaFoldDB" id="A0A1M6AJT6"/>
<evidence type="ECO:0000256" key="5">
    <source>
        <dbReference type="ARBA" id="ARBA00022989"/>
    </source>
</evidence>
<evidence type="ECO:0000256" key="4">
    <source>
        <dbReference type="ARBA" id="ARBA00022692"/>
    </source>
</evidence>
<feature type="transmembrane region" description="Helical" evidence="7">
    <location>
        <begin position="414"/>
        <end position="438"/>
    </location>
</feature>
<sequence length="462" mass="46873">MAGRSRDLNEGPVWRALASVSGPMMLGIAGVLSVGLADAFFLGQLGGAPLAAVGYIYPVTTAITSLSIGLSAAANAMVSQAIGRGEDGEDVVRRGLHAVGTGMALAGIVATLFWLFSGPLFRLIGAGDGPMAEIAAYVPWWALSFPFLVLMMQLNAVFRAHGRAGVAMTTMVGAAIVNIALDPVLIFGWGPIPGLGTGGAAMATFVARTLAALGIAAWAWREGLLAPCGAPLRHIARSMHELFRIGAPAAFSNAINPAGMAAVTAAVATLGTEAVAGFGAATRVQSLAIVPLLALSSGIGPVVGQAWGAGQRERAGRGTMIALGTCLVYGLAAGLLLAFAAGPVAGLLAPSEAEREVAATYLRVVGWSLAGYGFVIVANAAMNARDRAVWSMALSLTRILALYLPLAWAGVTVFGFAGIVGAAVVANVVGGILALAALGRTRLWPEAAPAPDRLRHAIEPAE</sequence>
<evidence type="ECO:0000313" key="9">
    <source>
        <dbReference type="Proteomes" id="UP000184292"/>
    </source>
</evidence>
<feature type="transmembrane region" description="Helical" evidence="7">
    <location>
        <begin position="165"/>
        <end position="189"/>
    </location>
</feature>
<feature type="transmembrane region" description="Helical" evidence="7">
    <location>
        <begin position="12"/>
        <end position="35"/>
    </location>
</feature>
<keyword evidence="2" id="KW-0813">Transport</keyword>
<feature type="transmembrane region" description="Helical" evidence="7">
    <location>
        <begin position="388"/>
        <end position="408"/>
    </location>
</feature>
<comment type="subcellular location">
    <subcellularLocation>
        <location evidence="1">Cell inner membrane</location>
        <topology evidence="1">Multi-pass membrane protein</topology>
    </subcellularLocation>
</comment>
<dbReference type="InterPro" id="IPR002528">
    <property type="entry name" value="MATE_fam"/>
</dbReference>
<evidence type="ECO:0000313" key="8">
    <source>
        <dbReference type="EMBL" id="SHI36769.1"/>
    </source>
</evidence>
<feature type="transmembrane region" description="Helical" evidence="7">
    <location>
        <begin position="320"/>
        <end position="341"/>
    </location>
</feature>
<feature type="transmembrane region" description="Helical" evidence="7">
    <location>
        <begin position="361"/>
        <end position="381"/>
    </location>
</feature>
<dbReference type="PIRSF" id="PIRSF006603">
    <property type="entry name" value="DinF"/>
    <property type="match status" value="1"/>
</dbReference>
<feature type="transmembrane region" description="Helical" evidence="7">
    <location>
        <begin position="55"/>
        <end position="74"/>
    </location>
</feature>
<feature type="transmembrane region" description="Helical" evidence="7">
    <location>
        <begin position="137"/>
        <end position="158"/>
    </location>
</feature>
<gene>
    <name evidence="8" type="ORF">SAMN05444417_0473</name>
</gene>
<keyword evidence="9" id="KW-1185">Reference proteome</keyword>